<comment type="caution">
    <text evidence="1">The sequence shown here is derived from an EMBL/GenBank/DDBJ whole genome shotgun (WGS) entry which is preliminary data.</text>
</comment>
<sequence>MGFSPNAQFAKNVGVVVECYRWRVLYSKTELNSIEISNLERYIDTIQYVCGDSFDTLADTEVSNNNDDYESDNVSEIFEKVKINNSLTCNSPMEIPYYSSGLFEDICFQCGKIPKKGDEESNLYLISDKYMCLLILRIDAYNLY</sequence>
<dbReference type="AlphaFoldDB" id="A0A2Z6QUL1"/>
<name>A0A2Z6QUL1_9GLOM</name>
<gene>
    <name evidence="1" type="ORF">RclHR1_16200005</name>
</gene>
<evidence type="ECO:0000313" key="2">
    <source>
        <dbReference type="Proteomes" id="UP000247702"/>
    </source>
</evidence>
<proteinExistence type="predicted"/>
<protein>
    <submittedName>
        <fullName evidence="1">Uncharacterized protein</fullName>
    </submittedName>
</protein>
<accession>A0A2Z6QUL1</accession>
<dbReference type="EMBL" id="BEXD01000692">
    <property type="protein sequence ID" value="GBB89519.1"/>
    <property type="molecule type" value="Genomic_DNA"/>
</dbReference>
<reference evidence="1 2" key="1">
    <citation type="submission" date="2017-11" db="EMBL/GenBank/DDBJ databases">
        <title>The genome of Rhizophagus clarus HR1 reveals common genetic basis of auxotrophy among arbuscular mycorrhizal fungi.</title>
        <authorList>
            <person name="Kobayashi Y."/>
        </authorList>
    </citation>
    <scope>NUCLEOTIDE SEQUENCE [LARGE SCALE GENOMIC DNA]</scope>
    <source>
        <strain evidence="1 2">HR1</strain>
    </source>
</reference>
<keyword evidence="2" id="KW-1185">Reference proteome</keyword>
<evidence type="ECO:0000313" key="1">
    <source>
        <dbReference type="EMBL" id="GBB89519.1"/>
    </source>
</evidence>
<dbReference type="Proteomes" id="UP000247702">
    <property type="component" value="Unassembled WGS sequence"/>
</dbReference>
<organism evidence="1 2">
    <name type="scientific">Rhizophagus clarus</name>
    <dbReference type="NCBI Taxonomy" id="94130"/>
    <lineage>
        <taxon>Eukaryota</taxon>
        <taxon>Fungi</taxon>
        <taxon>Fungi incertae sedis</taxon>
        <taxon>Mucoromycota</taxon>
        <taxon>Glomeromycotina</taxon>
        <taxon>Glomeromycetes</taxon>
        <taxon>Glomerales</taxon>
        <taxon>Glomeraceae</taxon>
        <taxon>Rhizophagus</taxon>
    </lineage>
</organism>